<feature type="transmembrane region" description="Helical" evidence="4">
    <location>
        <begin position="294"/>
        <end position="313"/>
    </location>
</feature>
<feature type="domain" description="Major facilitator superfamily (MFS) profile" evidence="5">
    <location>
        <begin position="15"/>
        <end position="408"/>
    </location>
</feature>
<protein>
    <submittedName>
        <fullName evidence="6">Sugar phosphate permease</fullName>
    </submittedName>
</protein>
<evidence type="ECO:0000256" key="1">
    <source>
        <dbReference type="ARBA" id="ARBA00022692"/>
    </source>
</evidence>
<evidence type="ECO:0000256" key="2">
    <source>
        <dbReference type="ARBA" id="ARBA00022989"/>
    </source>
</evidence>
<gene>
    <name evidence="6" type="ordered locus">Deipe_0381</name>
</gene>
<feature type="transmembrane region" description="Helical" evidence="4">
    <location>
        <begin position="319"/>
        <end position="341"/>
    </location>
</feature>
<feature type="transmembrane region" description="Helical" evidence="4">
    <location>
        <begin position="353"/>
        <end position="373"/>
    </location>
</feature>
<feature type="transmembrane region" description="Helical" evidence="4">
    <location>
        <begin position="229"/>
        <end position="253"/>
    </location>
</feature>
<keyword evidence="1 4" id="KW-0812">Transmembrane</keyword>
<dbReference type="EMBL" id="CP003382">
    <property type="protein sequence ID" value="AFZ65981.1"/>
    <property type="molecule type" value="Genomic_DNA"/>
</dbReference>
<feature type="transmembrane region" description="Helical" evidence="4">
    <location>
        <begin position="49"/>
        <end position="69"/>
    </location>
</feature>
<keyword evidence="7" id="KW-1185">Reference proteome</keyword>
<dbReference type="OrthoDB" id="182417at2"/>
<evidence type="ECO:0000259" key="5">
    <source>
        <dbReference type="PROSITE" id="PS50850"/>
    </source>
</evidence>
<evidence type="ECO:0000256" key="4">
    <source>
        <dbReference type="SAM" id="Phobius"/>
    </source>
</evidence>
<feature type="transmembrane region" description="Helical" evidence="4">
    <location>
        <begin position="172"/>
        <end position="190"/>
    </location>
</feature>
<dbReference type="CDD" id="cd17355">
    <property type="entry name" value="MFS_YcxA_like"/>
    <property type="match status" value="1"/>
</dbReference>
<evidence type="ECO:0000313" key="6">
    <source>
        <dbReference type="EMBL" id="AFZ65981.1"/>
    </source>
</evidence>
<accession>K9ZWL9</accession>
<dbReference type="STRING" id="937777.Deipe_0381"/>
<dbReference type="AlphaFoldDB" id="K9ZWL9"/>
<feature type="transmembrane region" description="Helical" evidence="4">
    <location>
        <begin position="265"/>
        <end position="287"/>
    </location>
</feature>
<dbReference type="InterPro" id="IPR011701">
    <property type="entry name" value="MFS"/>
</dbReference>
<dbReference type="KEGG" id="dpd:Deipe_0381"/>
<dbReference type="Proteomes" id="UP000010467">
    <property type="component" value="Chromosome"/>
</dbReference>
<dbReference type="eggNOG" id="COG2814">
    <property type="taxonomic scope" value="Bacteria"/>
</dbReference>
<dbReference type="InterPro" id="IPR050327">
    <property type="entry name" value="Proton-linked_MCT"/>
</dbReference>
<organism evidence="6 7">
    <name type="scientific">Deinococcus peraridilitoris (strain DSM 19664 / LMG 22246 / CIP 109416 / KR-200)</name>
    <dbReference type="NCBI Taxonomy" id="937777"/>
    <lineage>
        <taxon>Bacteria</taxon>
        <taxon>Thermotogati</taxon>
        <taxon>Deinococcota</taxon>
        <taxon>Deinococci</taxon>
        <taxon>Deinococcales</taxon>
        <taxon>Deinococcaceae</taxon>
        <taxon>Deinococcus</taxon>
    </lineage>
</organism>
<dbReference type="RefSeq" id="WP_015234292.1">
    <property type="nucleotide sequence ID" value="NC_019793.1"/>
</dbReference>
<dbReference type="Gene3D" id="1.20.1250.20">
    <property type="entry name" value="MFS general substrate transporter like domains"/>
    <property type="match status" value="2"/>
</dbReference>
<feature type="transmembrane region" description="Helical" evidence="4">
    <location>
        <begin position="9"/>
        <end position="29"/>
    </location>
</feature>
<sequence length="412" mass="42798">MTTIAKQRLFYGWVVVAVTALVLLLAAGARSAPGVFLLPMQGDLGYSRATLSFAVSLGLIMFGLGGPISGALMDRFGPRHVTALGLLVTGVSFGLSALIGNYWQLYLLWGLLSGLGTGLVGSVLGATVATRWFVAKRGLVTGLFGAASSAGQLLFLPLLAGLSASVGWRSSTLVIGALALACLLPAWLLMRDSPGQMGERPLGLHENQALPGIRPDVGIMRRALRSRAFWLLATTFFVCGATSNGIIGTHFIAYCTEQGLTPGVAAGFLALMGVFNFVGTIASGALTDRYDPRALLSLYYAFRGVSLFLLLFIPPGPGLIAFAVLFGLDYIATVPPTVALVADTFGRGNVGIVYGWVFFAHMLGAALAAWLGGVARDVLGSYGTAFVAAAILSLAAGALSQGIRRAPKPALA</sequence>
<feature type="transmembrane region" description="Helical" evidence="4">
    <location>
        <begin position="379"/>
        <end position="399"/>
    </location>
</feature>
<feature type="transmembrane region" description="Helical" evidence="4">
    <location>
        <begin position="138"/>
        <end position="160"/>
    </location>
</feature>
<evidence type="ECO:0000256" key="3">
    <source>
        <dbReference type="ARBA" id="ARBA00023136"/>
    </source>
</evidence>
<feature type="transmembrane region" description="Helical" evidence="4">
    <location>
        <begin position="81"/>
        <end position="100"/>
    </location>
</feature>
<keyword evidence="3 4" id="KW-0472">Membrane</keyword>
<dbReference type="InterPro" id="IPR020846">
    <property type="entry name" value="MFS_dom"/>
</dbReference>
<dbReference type="InterPro" id="IPR036259">
    <property type="entry name" value="MFS_trans_sf"/>
</dbReference>
<dbReference type="SUPFAM" id="SSF103473">
    <property type="entry name" value="MFS general substrate transporter"/>
    <property type="match status" value="1"/>
</dbReference>
<proteinExistence type="predicted"/>
<dbReference type="PROSITE" id="PS50850">
    <property type="entry name" value="MFS"/>
    <property type="match status" value="1"/>
</dbReference>
<dbReference type="GO" id="GO:0022857">
    <property type="term" value="F:transmembrane transporter activity"/>
    <property type="evidence" value="ECO:0007669"/>
    <property type="project" value="InterPro"/>
</dbReference>
<dbReference type="PANTHER" id="PTHR11360:SF284">
    <property type="entry name" value="EG:103B4.3 PROTEIN-RELATED"/>
    <property type="match status" value="1"/>
</dbReference>
<name>K9ZWL9_DEIPD</name>
<dbReference type="PATRIC" id="fig|937777.3.peg.391"/>
<dbReference type="PANTHER" id="PTHR11360">
    <property type="entry name" value="MONOCARBOXYLATE TRANSPORTER"/>
    <property type="match status" value="1"/>
</dbReference>
<dbReference type="HOGENOM" id="CLU_001265_59_9_0"/>
<dbReference type="Pfam" id="PF07690">
    <property type="entry name" value="MFS_1"/>
    <property type="match status" value="1"/>
</dbReference>
<evidence type="ECO:0000313" key="7">
    <source>
        <dbReference type="Proteomes" id="UP000010467"/>
    </source>
</evidence>
<reference evidence="7" key="1">
    <citation type="submission" date="2012-03" db="EMBL/GenBank/DDBJ databases">
        <title>Complete sequence of chromosome of Deinococcus peraridilitoris DSM 19664.</title>
        <authorList>
            <person name="Lucas S."/>
            <person name="Copeland A."/>
            <person name="Lapidus A."/>
            <person name="Glavina del Rio T."/>
            <person name="Dalin E."/>
            <person name="Tice H."/>
            <person name="Bruce D."/>
            <person name="Goodwin L."/>
            <person name="Pitluck S."/>
            <person name="Peters L."/>
            <person name="Mikhailova N."/>
            <person name="Lu M."/>
            <person name="Kyrpides N."/>
            <person name="Mavromatis K."/>
            <person name="Ivanova N."/>
            <person name="Brettin T."/>
            <person name="Detter J.C."/>
            <person name="Han C."/>
            <person name="Larimer F."/>
            <person name="Land M."/>
            <person name="Hauser L."/>
            <person name="Markowitz V."/>
            <person name="Cheng J.-F."/>
            <person name="Hugenholtz P."/>
            <person name="Woyke T."/>
            <person name="Wu D."/>
            <person name="Pukall R."/>
            <person name="Steenblock K."/>
            <person name="Brambilla E."/>
            <person name="Klenk H.-P."/>
            <person name="Eisen J.A."/>
        </authorList>
    </citation>
    <scope>NUCLEOTIDE SEQUENCE [LARGE SCALE GENOMIC DNA]</scope>
    <source>
        <strain evidence="7">DSM 19664 / LMG 22246 / CIP 109416 / KR-200</strain>
    </source>
</reference>
<feature type="transmembrane region" description="Helical" evidence="4">
    <location>
        <begin position="106"/>
        <end position="126"/>
    </location>
</feature>
<keyword evidence="2 4" id="KW-1133">Transmembrane helix</keyword>